<dbReference type="PANTHER" id="PTHR43103:SF3">
    <property type="entry name" value="ADP-L-GLYCERO-D-MANNO-HEPTOSE-6-EPIMERASE"/>
    <property type="match status" value="1"/>
</dbReference>
<keyword evidence="2" id="KW-0119">Carbohydrate metabolism</keyword>
<name>D3FER9_CONWI</name>
<keyword evidence="5" id="KW-1185">Reference proteome</keyword>
<sequence>MGTGSTRGATLVTGAGGCIGAWIVRQLVAAGQPVVAFDLRADARRLGLLLDERELAQVTWVEGDITDLGVVERALDEHGVGAVIHLAALQAPFCRANPPLGASVNVVGTVNLLEAISHRRDRIPGPFVYASSVAAADDEGGVPSTVYGVYKRACEGAADVYRREQGLASIGLRPHTVYGPGRDQGFTSAPTLAMIAAAAGTPYEIPFTGRVTMQYAPDVAAAFVAAADAAGYDGSGVFDLPGATVSVEEIVAAIAVAAPDGVAGLSAAGAALPFPPEVEPDPDAPFADALATTPLADGVADAVARFTRLLADGRVEPPAAG</sequence>
<feature type="domain" description="NAD-dependent epimerase/dehydratase" evidence="3">
    <location>
        <begin position="11"/>
        <end position="229"/>
    </location>
</feature>
<dbReference type="CDD" id="cd08946">
    <property type="entry name" value="SDR_e"/>
    <property type="match status" value="1"/>
</dbReference>
<evidence type="ECO:0000256" key="2">
    <source>
        <dbReference type="ARBA" id="ARBA00023277"/>
    </source>
</evidence>
<protein>
    <submittedName>
        <fullName evidence="4">NAD-dependent epimerase/dehydratase</fullName>
    </submittedName>
</protein>
<dbReference type="AlphaFoldDB" id="D3FER9"/>
<accession>D3FER9</accession>
<dbReference type="PANTHER" id="PTHR43103">
    <property type="entry name" value="NUCLEOSIDE-DIPHOSPHATE-SUGAR EPIMERASE"/>
    <property type="match status" value="1"/>
</dbReference>
<dbReference type="HOGENOM" id="CLU_007383_1_7_11"/>
<evidence type="ECO:0000313" key="4">
    <source>
        <dbReference type="EMBL" id="ADB49743.1"/>
    </source>
</evidence>
<evidence type="ECO:0000256" key="1">
    <source>
        <dbReference type="ARBA" id="ARBA00022857"/>
    </source>
</evidence>
<dbReference type="SUPFAM" id="SSF51735">
    <property type="entry name" value="NAD(P)-binding Rossmann-fold domains"/>
    <property type="match status" value="1"/>
</dbReference>
<reference evidence="4 5" key="1">
    <citation type="journal article" date="2010" name="Stand. Genomic Sci.">
        <title>Complete genome sequence of Conexibacter woesei type strain (ID131577).</title>
        <authorList>
            <person name="Pukall R."/>
            <person name="Lapidus A."/>
            <person name="Glavina Del Rio T."/>
            <person name="Copeland A."/>
            <person name="Tice H."/>
            <person name="Cheng J.-F."/>
            <person name="Lucas S."/>
            <person name="Chen F."/>
            <person name="Nolan M."/>
            <person name="Bruce D."/>
            <person name="Goodwin L."/>
            <person name="Pitluck S."/>
            <person name="Mavromatis K."/>
            <person name="Ivanova N."/>
            <person name="Ovchinnikova G."/>
            <person name="Pati A."/>
            <person name="Chen A."/>
            <person name="Palaniappan K."/>
            <person name="Land M."/>
            <person name="Hauser L."/>
            <person name="Chang Y.-J."/>
            <person name="Jeffries C.D."/>
            <person name="Chain P."/>
            <person name="Meincke L."/>
            <person name="Sims D."/>
            <person name="Brettin T."/>
            <person name="Detter J.C."/>
            <person name="Rohde M."/>
            <person name="Goeker M."/>
            <person name="Bristow J."/>
            <person name="Eisen J.A."/>
            <person name="Markowitz V."/>
            <person name="Kyrpides N.C."/>
            <person name="Klenk H.-P."/>
            <person name="Hugenholtz P."/>
        </authorList>
    </citation>
    <scope>NUCLEOTIDE SEQUENCE [LARGE SCALE GENOMIC DNA]</scope>
    <source>
        <strain evidence="5">DSM 14684 / CIP 108061 / JCM 11494 / NBRC 100937 / ID131577</strain>
    </source>
</reference>
<dbReference type="InterPro" id="IPR036291">
    <property type="entry name" value="NAD(P)-bd_dom_sf"/>
</dbReference>
<dbReference type="Pfam" id="PF01370">
    <property type="entry name" value="Epimerase"/>
    <property type="match status" value="1"/>
</dbReference>
<dbReference type="Proteomes" id="UP000008229">
    <property type="component" value="Chromosome"/>
</dbReference>
<evidence type="ECO:0000313" key="5">
    <source>
        <dbReference type="Proteomes" id="UP000008229"/>
    </source>
</evidence>
<keyword evidence="1" id="KW-0521">NADP</keyword>
<reference evidence="5" key="2">
    <citation type="submission" date="2010-01" db="EMBL/GenBank/DDBJ databases">
        <title>The complete genome of Conexibacter woesei DSM 14684.</title>
        <authorList>
            <consortium name="US DOE Joint Genome Institute (JGI-PGF)"/>
            <person name="Lucas S."/>
            <person name="Copeland A."/>
            <person name="Lapidus A."/>
            <person name="Glavina del Rio T."/>
            <person name="Dalin E."/>
            <person name="Tice H."/>
            <person name="Bruce D."/>
            <person name="Goodwin L."/>
            <person name="Pitluck S."/>
            <person name="Kyrpides N."/>
            <person name="Mavromatis K."/>
            <person name="Ivanova N."/>
            <person name="Mikhailova N."/>
            <person name="Chertkov O."/>
            <person name="Brettin T."/>
            <person name="Detter J.C."/>
            <person name="Han C."/>
            <person name="Larimer F."/>
            <person name="Land M."/>
            <person name="Hauser L."/>
            <person name="Markowitz V."/>
            <person name="Cheng J.-F."/>
            <person name="Hugenholtz P."/>
            <person name="Woyke T."/>
            <person name="Wu D."/>
            <person name="Pukall R."/>
            <person name="Steenblock K."/>
            <person name="Schneider S."/>
            <person name="Klenk H.-P."/>
            <person name="Eisen J.A."/>
        </authorList>
    </citation>
    <scope>NUCLEOTIDE SEQUENCE [LARGE SCALE GENOMIC DNA]</scope>
    <source>
        <strain evidence="5">DSM 14684 / CIP 108061 / JCM 11494 / NBRC 100937 / ID131577</strain>
    </source>
</reference>
<dbReference type="Gene3D" id="3.40.50.720">
    <property type="entry name" value="NAD(P)-binding Rossmann-like Domain"/>
    <property type="match status" value="1"/>
</dbReference>
<dbReference type="EMBL" id="CP001854">
    <property type="protein sequence ID" value="ADB49743.1"/>
    <property type="molecule type" value="Genomic_DNA"/>
</dbReference>
<dbReference type="InterPro" id="IPR001509">
    <property type="entry name" value="Epimerase_deHydtase"/>
</dbReference>
<dbReference type="eggNOG" id="COG0451">
    <property type="taxonomic scope" value="Bacteria"/>
</dbReference>
<dbReference type="RefSeq" id="WP_012932794.1">
    <property type="nucleotide sequence ID" value="NC_013739.1"/>
</dbReference>
<proteinExistence type="predicted"/>
<evidence type="ECO:0000259" key="3">
    <source>
        <dbReference type="Pfam" id="PF01370"/>
    </source>
</evidence>
<gene>
    <name evidence="4" type="ordered locus">Cwoe_1314</name>
</gene>
<dbReference type="PROSITE" id="PS51257">
    <property type="entry name" value="PROKAR_LIPOPROTEIN"/>
    <property type="match status" value="1"/>
</dbReference>
<dbReference type="STRING" id="469383.Cwoe_1314"/>
<dbReference type="OrthoDB" id="9779041at2"/>
<dbReference type="KEGG" id="cwo:Cwoe_1314"/>
<organism evidence="4 5">
    <name type="scientific">Conexibacter woesei (strain DSM 14684 / CCUG 47730 / CIP 108061 / JCM 11494 / NBRC 100937 / ID131577)</name>
    <dbReference type="NCBI Taxonomy" id="469383"/>
    <lineage>
        <taxon>Bacteria</taxon>
        <taxon>Bacillati</taxon>
        <taxon>Actinomycetota</taxon>
        <taxon>Thermoleophilia</taxon>
        <taxon>Solirubrobacterales</taxon>
        <taxon>Conexibacteraceae</taxon>
        <taxon>Conexibacter</taxon>
    </lineage>
</organism>